<feature type="compositionally biased region" description="Polar residues" evidence="1">
    <location>
        <begin position="972"/>
        <end position="986"/>
    </location>
</feature>
<dbReference type="Proteomes" id="UP000236621">
    <property type="component" value="Unassembled WGS sequence"/>
</dbReference>
<dbReference type="GO" id="GO:0007131">
    <property type="term" value="P:reciprocal meiotic recombination"/>
    <property type="evidence" value="ECO:0007669"/>
    <property type="project" value="InterPro"/>
</dbReference>
<dbReference type="Gene3D" id="3.40.50.720">
    <property type="entry name" value="NAD(P)-binding Rossmann-like Domain"/>
    <property type="match status" value="2"/>
</dbReference>
<evidence type="ECO:0000313" key="3">
    <source>
        <dbReference type="EMBL" id="PNY24911.1"/>
    </source>
</evidence>
<dbReference type="SUPFAM" id="SSF69572">
    <property type="entry name" value="Activating enzymes of the ubiquitin-like proteins"/>
    <property type="match status" value="1"/>
</dbReference>
<keyword evidence="4" id="KW-1185">Reference proteome</keyword>
<dbReference type="AlphaFoldDB" id="A0A2K3QBK7"/>
<sequence length="1020" mass="111069">MGGHGPPPSYPTWNSSQRADPTTLSPATNTSEAIQTALQRRVRQPPSPSPSPSLLAVSTALTNAPALHHHPMTQRESWLSLPMTEAMAQTPPVLCGPSDKEKKYDRQLRLWAASGQAALESANVLLVNSGGGTVGVETLKNLVLPGIGKFTIADEAIVSDADLGVNFFLDESCRGMSRGQCCTHRLLELNPDVTGDWHPKTKVTFVPVIQSPLDLRRLLDSSDTFTIILYALPLQADQVDLIKAYANKHRTPLVAVHSSGFYSYFNISLPGTFPVVDTHPDETATTDLRLLSPWPELSTFANGMTKDIDTLDNHDHGHLPLVVILLHYLSVWKQTHGDAYPITYTDKIAFRSFVADAMRRDNPEGGEENFEEAISAVMKHVTVPSVPRSLKQVFEHRDGYGEGRSQSSFWVIVEALRQFYAKHQLLPLPGGLPDMKAQSSIYIQLQNIYKDKARRDAQEVLDTVRAMSGGDQVDPAEVELFCTNVRFIKLVNADEGDEVGIQQLVEKELANDQVAAITGHEVPTSLIPIYLALSATSHAPTATAEDIVSSMTRQAPALAGNERAAQVAQEVSRAAGGELHNISAATGGMVAQEMIKIVTKQYIPVDNTCIFDGIESRCQVWLTIGPNPRVQPAPGLSRVSPLTSSIPLPLPSARRTRRTAKTAKINAIVAIAMEHALTCNNLKCRKELGDRAVVTTCRLGMAGQETSGGTTCPACSSQLSKPDDAVITNLNPSEDYKTSVLSGLSPNVIMECAGRALSFWAYQTTQETYYQQYLYKTLTEKYSNLTVRLDQTVGDANAEIERLQHRLISSAAEQDGMRRKNEELAQAYRDKSRKLLQTQELYDKVKRKAEMGHIQRAASDAVDSTLLIASQSQTPARDFERYNPDTEPEPRNSFALFGQTNRFDVASMNSGIPRSSLQHPGVEDHWMRPGVALQSAGLYVPVGPDSRQRPGNTSLLSSASHLGVAATVPPHSISNRRPPGTQTPSFAQHRGGLSGIGLTSGLKVSQPTNAAGLGTSARGR</sequence>
<evidence type="ECO:0000313" key="4">
    <source>
        <dbReference type="Proteomes" id="UP000236621"/>
    </source>
</evidence>
<accession>A0A2K3QBK7</accession>
<comment type="caution">
    <text evidence="3">The sequence shown here is derived from an EMBL/GenBank/DDBJ whole genome shotgun (WGS) entry which is preliminary data.</text>
</comment>
<dbReference type="InterPro" id="IPR042448">
    <property type="entry name" value="CCNB1IP1"/>
</dbReference>
<proteinExistence type="predicted"/>
<dbReference type="InterPro" id="IPR000594">
    <property type="entry name" value="ThiF_NAD_FAD-bd"/>
</dbReference>
<feature type="region of interest" description="Disordered" evidence="1">
    <location>
        <begin position="1"/>
        <end position="55"/>
    </location>
</feature>
<gene>
    <name evidence="3" type="ORF">TCAP_05187</name>
</gene>
<dbReference type="PANTHER" id="PTHR14305:SF0">
    <property type="entry name" value="E3 UBIQUITIN-PROTEIN LIGASE CCNB1IP1"/>
    <property type="match status" value="1"/>
</dbReference>
<dbReference type="GO" id="GO:0061630">
    <property type="term" value="F:ubiquitin protein ligase activity"/>
    <property type="evidence" value="ECO:0007669"/>
    <property type="project" value="InterPro"/>
</dbReference>
<organism evidence="3 4">
    <name type="scientific">Tolypocladium capitatum</name>
    <dbReference type="NCBI Taxonomy" id="45235"/>
    <lineage>
        <taxon>Eukaryota</taxon>
        <taxon>Fungi</taxon>
        <taxon>Dikarya</taxon>
        <taxon>Ascomycota</taxon>
        <taxon>Pezizomycotina</taxon>
        <taxon>Sordariomycetes</taxon>
        <taxon>Hypocreomycetidae</taxon>
        <taxon>Hypocreales</taxon>
        <taxon>Ophiocordycipitaceae</taxon>
        <taxon>Tolypocladium</taxon>
    </lineage>
</organism>
<dbReference type="PANTHER" id="PTHR14305">
    <property type="entry name" value="E3 UBIQUITIN-PROTEIN LIGASE CCNB1IP1"/>
    <property type="match status" value="1"/>
</dbReference>
<evidence type="ECO:0000259" key="2">
    <source>
        <dbReference type="Pfam" id="PF00899"/>
    </source>
</evidence>
<dbReference type="OrthoDB" id="1708823at2759"/>
<dbReference type="GO" id="GO:0008641">
    <property type="term" value="F:ubiquitin-like modifier activating enzyme activity"/>
    <property type="evidence" value="ECO:0007669"/>
    <property type="project" value="InterPro"/>
</dbReference>
<feature type="region of interest" description="Disordered" evidence="1">
    <location>
        <begin position="968"/>
        <end position="1020"/>
    </location>
</feature>
<feature type="domain" description="THIF-type NAD/FAD binding fold" evidence="2">
    <location>
        <begin position="104"/>
        <end position="615"/>
    </location>
</feature>
<reference evidence="3 4" key="1">
    <citation type="submission" date="2017-08" db="EMBL/GenBank/DDBJ databases">
        <title>Harnessing the power of phylogenomics to disentangle the directionality and signatures of interkingdom host jumping in the parasitic fungal genus Tolypocladium.</title>
        <authorList>
            <person name="Quandt C.A."/>
            <person name="Patterson W."/>
            <person name="Spatafora J.W."/>
        </authorList>
    </citation>
    <scope>NUCLEOTIDE SEQUENCE [LARGE SCALE GENOMIC DNA]</scope>
    <source>
        <strain evidence="3 4">CBS 113982</strain>
    </source>
</reference>
<dbReference type="STRING" id="45235.A0A2K3QBK7"/>
<feature type="compositionally biased region" description="Polar residues" evidence="1">
    <location>
        <begin position="11"/>
        <end position="38"/>
    </location>
</feature>
<feature type="compositionally biased region" description="Pro residues" evidence="1">
    <location>
        <begin position="1"/>
        <end position="10"/>
    </location>
</feature>
<dbReference type="Pfam" id="PF00899">
    <property type="entry name" value="ThiF"/>
    <property type="match status" value="1"/>
</dbReference>
<dbReference type="InterPro" id="IPR035985">
    <property type="entry name" value="Ubiquitin-activating_enz"/>
</dbReference>
<protein>
    <submittedName>
        <fullName evidence="3">NEDD8-activating enzyme E1 regulatory subunit</fullName>
    </submittedName>
</protein>
<name>A0A2K3QBK7_9HYPO</name>
<feature type="compositionally biased region" description="Basic and acidic residues" evidence="1">
    <location>
        <begin position="877"/>
        <end position="890"/>
    </location>
</feature>
<dbReference type="EMBL" id="NRSZ01000833">
    <property type="protein sequence ID" value="PNY24911.1"/>
    <property type="molecule type" value="Genomic_DNA"/>
</dbReference>
<evidence type="ECO:0000256" key="1">
    <source>
        <dbReference type="SAM" id="MobiDB-lite"/>
    </source>
</evidence>
<feature type="region of interest" description="Disordered" evidence="1">
    <location>
        <begin position="873"/>
        <end position="892"/>
    </location>
</feature>
<dbReference type="GO" id="GO:0000795">
    <property type="term" value="C:synaptonemal complex"/>
    <property type="evidence" value="ECO:0007669"/>
    <property type="project" value="InterPro"/>
</dbReference>